<accession>A0A124IFT8</accession>
<reference evidence="1 2" key="1">
    <citation type="submission" date="2015-10" db="EMBL/GenBank/DDBJ databases">
        <title>Draft genome sequence of Streptomyces sp. RV15, isolated from a marine sponge.</title>
        <authorList>
            <person name="Ruckert C."/>
            <person name="Abdelmohsen U.R."/>
            <person name="Winkler A."/>
            <person name="Hentschel U."/>
            <person name="Kalinowski J."/>
            <person name="Kampfer P."/>
            <person name="Glaeser S."/>
        </authorList>
    </citation>
    <scope>NUCLEOTIDE SEQUENCE [LARGE SCALE GENOMIC DNA]</scope>
    <source>
        <strain evidence="1 2">RV15</strain>
    </source>
</reference>
<proteinExistence type="predicted"/>
<dbReference type="Proteomes" id="UP000053260">
    <property type="component" value="Unassembled WGS sequence"/>
</dbReference>
<dbReference type="EMBL" id="LMXB01000014">
    <property type="protein sequence ID" value="KUO22492.1"/>
    <property type="molecule type" value="Genomic_DNA"/>
</dbReference>
<keyword evidence="2" id="KW-1185">Reference proteome</keyword>
<dbReference type="AlphaFoldDB" id="A0A124IFT8"/>
<dbReference type="STRING" id="909626.AQJ91_03380"/>
<dbReference type="RefSeq" id="WP_067016177.1">
    <property type="nucleotide sequence ID" value="NZ_KQ949076.1"/>
</dbReference>
<sequence length="68" mass="7748">MTNARERRRAWTVFALAATTAVCGAVWMAVNWEDARGGNGVSVHRETQSPEEIRKYWTPERMREAKPG</sequence>
<gene>
    <name evidence="1" type="ORF">AQJ91_03380</name>
</gene>
<evidence type="ECO:0000313" key="2">
    <source>
        <dbReference type="Proteomes" id="UP000053260"/>
    </source>
</evidence>
<name>A0A124IFT8_9ACTN</name>
<protein>
    <submittedName>
        <fullName evidence="1">Uncharacterized protein</fullName>
    </submittedName>
</protein>
<organism evidence="1 2">
    <name type="scientific">Streptomyces dysideae</name>
    <dbReference type="NCBI Taxonomy" id="909626"/>
    <lineage>
        <taxon>Bacteria</taxon>
        <taxon>Bacillati</taxon>
        <taxon>Actinomycetota</taxon>
        <taxon>Actinomycetes</taxon>
        <taxon>Kitasatosporales</taxon>
        <taxon>Streptomycetaceae</taxon>
        <taxon>Streptomyces</taxon>
    </lineage>
</organism>
<comment type="caution">
    <text evidence="1">The sequence shown here is derived from an EMBL/GenBank/DDBJ whole genome shotgun (WGS) entry which is preliminary data.</text>
</comment>
<dbReference type="OrthoDB" id="4321758at2"/>
<evidence type="ECO:0000313" key="1">
    <source>
        <dbReference type="EMBL" id="KUO22492.1"/>
    </source>
</evidence>